<protein>
    <submittedName>
        <fullName evidence="1">Uncharacterized protein</fullName>
    </submittedName>
</protein>
<dbReference type="AlphaFoldDB" id="X1RXS8"/>
<organism evidence="1">
    <name type="scientific">marine sediment metagenome</name>
    <dbReference type="NCBI Taxonomy" id="412755"/>
    <lineage>
        <taxon>unclassified sequences</taxon>
        <taxon>metagenomes</taxon>
        <taxon>ecological metagenomes</taxon>
    </lineage>
</organism>
<gene>
    <name evidence="1" type="ORF">S12H4_00211</name>
</gene>
<proteinExistence type="predicted"/>
<name>X1RXS8_9ZZZZ</name>
<evidence type="ECO:0000313" key="1">
    <source>
        <dbReference type="EMBL" id="GAI67990.1"/>
    </source>
</evidence>
<dbReference type="EMBL" id="BARW01000016">
    <property type="protein sequence ID" value="GAI67990.1"/>
    <property type="molecule type" value="Genomic_DNA"/>
</dbReference>
<accession>X1RXS8</accession>
<sequence length="53" mass="5913">MDFKELQDKLKGLSEAQLKLLLQVAWGKLAAEQELVARLAETMIKVNEKSGAK</sequence>
<reference evidence="1" key="1">
    <citation type="journal article" date="2014" name="Front. Microbiol.">
        <title>High frequency of phylogenetically diverse reductive dehalogenase-homologous genes in deep subseafloor sedimentary metagenomes.</title>
        <authorList>
            <person name="Kawai M."/>
            <person name="Futagami T."/>
            <person name="Toyoda A."/>
            <person name="Takaki Y."/>
            <person name="Nishi S."/>
            <person name="Hori S."/>
            <person name="Arai W."/>
            <person name="Tsubouchi T."/>
            <person name="Morono Y."/>
            <person name="Uchiyama I."/>
            <person name="Ito T."/>
            <person name="Fujiyama A."/>
            <person name="Inagaki F."/>
            <person name="Takami H."/>
        </authorList>
    </citation>
    <scope>NUCLEOTIDE SEQUENCE</scope>
    <source>
        <strain evidence="1">Expedition CK06-06</strain>
    </source>
</reference>
<comment type="caution">
    <text evidence="1">The sequence shown here is derived from an EMBL/GenBank/DDBJ whole genome shotgun (WGS) entry which is preliminary data.</text>
</comment>